<proteinExistence type="predicted"/>
<protein>
    <submittedName>
        <fullName evidence="2">Unannotated protein</fullName>
    </submittedName>
</protein>
<organism evidence="2">
    <name type="scientific">freshwater metagenome</name>
    <dbReference type="NCBI Taxonomy" id="449393"/>
    <lineage>
        <taxon>unclassified sequences</taxon>
        <taxon>metagenomes</taxon>
        <taxon>ecological metagenomes</taxon>
    </lineage>
</organism>
<feature type="region of interest" description="Disordered" evidence="1">
    <location>
        <begin position="1"/>
        <end position="46"/>
    </location>
</feature>
<dbReference type="AlphaFoldDB" id="A0A6J7E1Y0"/>
<evidence type="ECO:0000256" key="1">
    <source>
        <dbReference type="SAM" id="MobiDB-lite"/>
    </source>
</evidence>
<feature type="compositionally biased region" description="Low complexity" evidence="1">
    <location>
        <begin position="35"/>
        <end position="46"/>
    </location>
</feature>
<sequence>MRSPIPDRGGAVAVPHSRHHCCPSATDAPQERHAALGATSGASPSGSGKVIAISFPYPGAAGGTPPSGLNGLHGQACPGHLVTFDGGDHATCLAGGDGHEGEAFEDAHIADSLAVKPGL</sequence>
<name>A0A6J7E1Y0_9ZZZZ</name>
<reference evidence="2" key="1">
    <citation type="submission" date="2020-05" db="EMBL/GenBank/DDBJ databases">
        <authorList>
            <person name="Chiriac C."/>
            <person name="Salcher M."/>
            <person name="Ghai R."/>
            <person name="Kavagutti S V."/>
        </authorList>
    </citation>
    <scope>NUCLEOTIDE SEQUENCE</scope>
</reference>
<gene>
    <name evidence="2" type="ORF">UFOPK3423_01010</name>
</gene>
<dbReference type="EMBL" id="CAFBLQ010000104">
    <property type="protein sequence ID" value="CAB4876008.1"/>
    <property type="molecule type" value="Genomic_DNA"/>
</dbReference>
<evidence type="ECO:0000313" key="2">
    <source>
        <dbReference type="EMBL" id="CAB4876008.1"/>
    </source>
</evidence>
<accession>A0A6J7E1Y0</accession>